<evidence type="ECO:0000256" key="1">
    <source>
        <dbReference type="ARBA" id="ARBA00004651"/>
    </source>
</evidence>
<evidence type="ECO:0000256" key="2">
    <source>
        <dbReference type="ARBA" id="ARBA00007783"/>
    </source>
</evidence>
<organism evidence="10 11">
    <name type="scientific">Flavihumibacter stibioxidans</name>
    <dbReference type="NCBI Taxonomy" id="1834163"/>
    <lineage>
        <taxon>Bacteria</taxon>
        <taxon>Pseudomonadati</taxon>
        <taxon>Bacteroidota</taxon>
        <taxon>Chitinophagia</taxon>
        <taxon>Chitinophagales</taxon>
        <taxon>Chitinophagaceae</taxon>
        <taxon>Flavihumibacter</taxon>
    </lineage>
</organism>
<dbReference type="PANTHER" id="PTHR30294">
    <property type="entry name" value="MEMBRANE COMPONENT OF ABC TRANSPORTER YHHJ-RELATED"/>
    <property type="match status" value="1"/>
</dbReference>
<evidence type="ECO:0000256" key="4">
    <source>
        <dbReference type="ARBA" id="ARBA00022475"/>
    </source>
</evidence>
<dbReference type="EMBL" id="MBUA01000027">
    <property type="protein sequence ID" value="MBC6492346.1"/>
    <property type="molecule type" value="Genomic_DNA"/>
</dbReference>
<dbReference type="InterPro" id="IPR013525">
    <property type="entry name" value="ABC2_TM"/>
</dbReference>
<keyword evidence="11" id="KW-1185">Reference proteome</keyword>
<feature type="domain" description="ABC transmembrane type-2" evidence="9">
    <location>
        <begin position="136"/>
        <end position="371"/>
    </location>
</feature>
<accession>A0ABR7MBF0</accession>
<dbReference type="Proteomes" id="UP000765802">
    <property type="component" value="Unassembled WGS sequence"/>
</dbReference>
<reference evidence="10 11" key="1">
    <citation type="submission" date="2016-07" db="EMBL/GenBank/DDBJ databases">
        <title>Genome analysis of Flavihumibacter stibioxidans YS-17.</title>
        <authorList>
            <person name="Shi K."/>
            <person name="Han Y."/>
            <person name="Wang G."/>
        </authorList>
    </citation>
    <scope>NUCLEOTIDE SEQUENCE [LARGE SCALE GENOMIC DNA]</scope>
    <source>
        <strain evidence="10 11">YS-17</strain>
    </source>
</reference>
<evidence type="ECO:0000256" key="3">
    <source>
        <dbReference type="ARBA" id="ARBA00022448"/>
    </source>
</evidence>
<gene>
    <name evidence="10" type="ORF">BC349_14890</name>
</gene>
<feature type="transmembrane region" description="Helical" evidence="8">
    <location>
        <begin position="21"/>
        <end position="40"/>
    </location>
</feature>
<evidence type="ECO:0000259" key="9">
    <source>
        <dbReference type="PROSITE" id="PS51012"/>
    </source>
</evidence>
<keyword evidence="4" id="KW-1003">Cell membrane</keyword>
<evidence type="ECO:0000256" key="8">
    <source>
        <dbReference type="SAM" id="Phobius"/>
    </source>
</evidence>
<feature type="transmembrane region" description="Helical" evidence="8">
    <location>
        <begin position="229"/>
        <end position="253"/>
    </location>
</feature>
<name>A0ABR7MBF0_9BACT</name>
<evidence type="ECO:0000256" key="6">
    <source>
        <dbReference type="ARBA" id="ARBA00022989"/>
    </source>
</evidence>
<sequence>MRMLIILLRKEFQQIFRDKSILPLIIVLPIVQLLIMPLAADYDIRNISLGVIDHDRSPISQELLSVIGSSGYFIIRSEHTSYQEALGEIENEKTDIILEIPASFERNIARLGGDEVLISANAINAAKAGIGASYLSTIITGFNSNIKVNRLRAYGLEPVPRIDITSSSWFNPYMNYHYYMVPGILVMLVTIVSGFMATLNIVREKEIGTIEQINVSPIRKHQFLMGKLVPFWIIGIIVFTIGLGIAWLVYGIVPKGSIGLLYLFLAIYLVAVLGFGLLVSTFTENQQQSMFVAFFFIMIFILMSGLFTSVDSMPPWAQWITRFNPVTYFVEVIRMVMLKGSGFADIRQHLLTIIGFAIFFNGWAVWVYRKTS</sequence>
<feature type="transmembrane region" description="Helical" evidence="8">
    <location>
        <begin position="259"/>
        <end position="279"/>
    </location>
</feature>
<evidence type="ECO:0000313" key="11">
    <source>
        <dbReference type="Proteomes" id="UP000765802"/>
    </source>
</evidence>
<dbReference type="Pfam" id="PF12698">
    <property type="entry name" value="ABC2_membrane_3"/>
    <property type="match status" value="1"/>
</dbReference>
<feature type="transmembrane region" description="Helical" evidence="8">
    <location>
        <begin position="176"/>
        <end position="202"/>
    </location>
</feature>
<comment type="similarity">
    <text evidence="2">Belongs to the ABC-2 integral membrane protein family.</text>
</comment>
<evidence type="ECO:0000256" key="5">
    <source>
        <dbReference type="ARBA" id="ARBA00022692"/>
    </source>
</evidence>
<evidence type="ECO:0000313" key="10">
    <source>
        <dbReference type="EMBL" id="MBC6492346.1"/>
    </source>
</evidence>
<keyword evidence="3" id="KW-0813">Transport</keyword>
<dbReference type="Gene3D" id="3.40.1710.10">
    <property type="entry name" value="abc type-2 transporter like domain"/>
    <property type="match status" value="1"/>
</dbReference>
<protein>
    <submittedName>
        <fullName evidence="10">ABC transporter permease</fullName>
    </submittedName>
</protein>
<proteinExistence type="inferred from homology"/>
<dbReference type="PROSITE" id="PS51012">
    <property type="entry name" value="ABC_TM2"/>
    <property type="match status" value="1"/>
</dbReference>
<comment type="subcellular location">
    <subcellularLocation>
        <location evidence="1">Cell membrane</location>
        <topology evidence="1">Multi-pass membrane protein</topology>
    </subcellularLocation>
</comment>
<keyword evidence="7 8" id="KW-0472">Membrane</keyword>
<dbReference type="InterPro" id="IPR047817">
    <property type="entry name" value="ABC2_TM_bact-type"/>
</dbReference>
<dbReference type="RefSeq" id="WP_187257649.1">
    <property type="nucleotide sequence ID" value="NZ_JBHULF010000006.1"/>
</dbReference>
<dbReference type="PANTHER" id="PTHR30294:SF29">
    <property type="entry name" value="MULTIDRUG ABC TRANSPORTER PERMEASE YBHS-RELATED"/>
    <property type="match status" value="1"/>
</dbReference>
<comment type="caution">
    <text evidence="10">The sequence shown here is derived from an EMBL/GenBank/DDBJ whole genome shotgun (WGS) entry which is preliminary data.</text>
</comment>
<keyword evidence="5 8" id="KW-0812">Transmembrane</keyword>
<feature type="transmembrane region" description="Helical" evidence="8">
    <location>
        <begin position="349"/>
        <end position="368"/>
    </location>
</feature>
<evidence type="ECO:0000256" key="7">
    <source>
        <dbReference type="ARBA" id="ARBA00023136"/>
    </source>
</evidence>
<dbReference type="InterPro" id="IPR051449">
    <property type="entry name" value="ABC-2_transporter_component"/>
</dbReference>
<keyword evidence="6 8" id="KW-1133">Transmembrane helix</keyword>
<feature type="transmembrane region" description="Helical" evidence="8">
    <location>
        <begin position="291"/>
        <end position="310"/>
    </location>
</feature>